<keyword evidence="13" id="KW-1185">Reference proteome</keyword>
<keyword evidence="5 10" id="KW-0349">Heme</keyword>
<dbReference type="InterPro" id="IPR044940">
    <property type="entry name" value="NOS_dom_2"/>
</dbReference>
<name>A0A3A6QS45_9EURY</name>
<gene>
    <name evidence="12" type="ORF">DP106_00025</name>
</gene>
<evidence type="ECO:0000256" key="8">
    <source>
        <dbReference type="ARBA" id="ARBA00023004"/>
    </source>
</evidence>
<dbReference type="Gene3D" id="3.90.1230.10">
    <property type="entry name" value="Nitric Oxide Synthase, Chain A, domain 3"/>
    <property type="match status" value="1"/>
</dbReference>
<comment type="similarity">
    <text evidence="2 10">Belongs to the NOS family. Bacterial NOS oxygenase subfamily.</text>
</comment>
<evidence type="ECO:0000256" key="6">
    <source>
        <dbReference type="ARBA" id="ARBA00022723"/>
    </source>
</evidence>
<reference evidence="12 13" key="1">
    <citation type="submission" date="2018-06" db="EMBL/GenBank/DDBJ databases">
        <title>Halonotius sp. F13-13 a new haloarchaeeon isolated from a solar saltern from Isla Cristina, Huelva, Spain.</title>
        <authorList>
            <person name="Duran-Viseras A."/>
            <person name="Sanchez-Porro C."/>
            <person name="Ventosa A."/>
        </authorList>
    </citation>
    <scope>NUCLEOTIDE SEQUENCE [LARGE SCALE GENOMIC DNA]</scope>
    <source>
        <strain evidence="12 13">CECT 7525</strain>
    </source>
</reference>
<evidence type="ECO:0000256" key="5">
    <source>
        <dbReference type="ARBA" id="ARBA00022617"/>
    </source>
</evidence>
<evidence type="ECO:0000256" key="7">
    <source>
        <dbReference type="ARBA" id="ARBA00023002"/>
    </source>
</evidence>
<keyword evidence="8 10" id="KW-0408">Iron</keyword>
<comment type="subunit">
    <text evidence="10">Homodimer.</text>
</comment>
<comment type="function">
    <text evidence="10">Catalyzes the production of nitric oxide.</text>
</comment>
<dbReference type="PANTHER" id="PTHR43410">
    <property type="entry name" value="NITRIC OXIDE SYNTHASE OXYGENASE"/>
    <property type="match status" value="1"/>
</dbReference>
<evidence type="ECO:0000256" key="4">
    <source>
        <dbReference type="ARBA" id="ARBA00018859"/>
    </source>
</evidence>
<evidence type="ECO:0000256" key="1">
    <source>
        <dbReference type="ARBA" id="ARBA00001971"/>
    </source>
</evidence>
<proteinExistence type="inferred from homology"/>
<dbReference type="EC" id="1.14.14.47" evidence="3 10"/>
<dbReference type="InterPro" id="IPR044944">
    <property type="entry name" value="NOS_dom_3"/>
</dbReference>
<dbReference type="InterPro" id="IPR044943">
    <property type="entry name" value="NOS_dom_1"/>
</dbReference>
<keyword evidence="6 10" id="KW-0479">Metal-binding</keyword>
<dbReference type="GO" id="GO:0046872">
    <property type="term" value="F:metal ion binding"/>
    <property type="evidence" value="ECO:0007669"/>
    <property type="project" value="UniProtKB-KW"/>
</dbReference>
<evidence type="ECO:0000313" key="12">
    <source>
        <dbReference type="EMBL" id="RJX51750.1"/>
    </source>
</evidence>
<dbReference type="InterPro" id="IPR050607">
    <property type="entry name" value="NOS"/>
</dbReference>
<accession>A0A3A6QS45</accession>
<evidence type="ECO:0000256" key="9">
    <source>
        <dbReference type="ARBA" id="ARBA00048713"/>
    </source>
</evidence>
<comment type="catalytic activity">
    <reaction evidence="9">
        <text>3 reduced [flavodoxin] + 2 L-arginine + 4 O2 = 3 oxidized [flavodoxin] + 2 L-citrulline + 2 nitric oxide + 4 H2O + 5 H(+)</text>
        <dbReference type="Rhea" id="RHEA:52324"/>
        <dbReference type="Rhea" id="RHEA-COMP:10622"/>
        <dbReference type="Rhea" id="RHEA-COMP:10623"/>
        <dbReference type="ChEBI" id="CHEBI:15377"/>
        <dbReference type="ChEBI" id="CHEBI:15378"/>
        <dbReference type="ChEBI" id="CHEBI:15379"/>
        <dbReference type="ChEBI" id="CHEBI:16480"/>
        <dbReference type="ChEBI" id="CHEBI:32682"/>
        <dbReference type="ChEBI" id="CHEBI:57618"/>
        <dbReference type="ChEBI" id="CHEBI:57743"/>
        <dbReference type="ChEBI" id="CHEBI:58210"/>
        <dbReference type="EC" id="1.14.14.47"/>
    </reaction>
</comment>
<evidence type="ECO:0000256" key="2">
    <source>
        <dbReference type="ARBA" id="ARBA00005411"/>
    </source>
</evidence>
<evidence type="ECO:0000313" key="13">
    <source>
        <dbReference type="Proteomes" id="UP000281564"/>
    </source>
</evidence>
<dbReference type="PIRSF" id="PIRSF037219">
    <property type="entry name" value="NOS_oxygenase"/>
    <property type="match status" value="1"/>
</dbReference>
<dbReference type="Gene3D" id="3.90.340.10">
    <property type="entry name" value="Nitric Oxide Synthase, Chain A, domain 1"/>
    <property type="match status" value="1"/>
</dbReference>
<dbReference type="GO" id="GO:0004517">
    <property type="term" value="F:nitric-oxide synthase activity"/>
    <property type="evidence" value="ECO:0007669"/>
    <property type="project" value="InterPro"/>
</dbReference>
<protein>
    <recommendedName>
        <fullName evidence="4 10">Nitric oxide synthase oxygenase</fullName>
        <ecNumber evidence="3 10">1.14.14.47</ecNumber>
    </recommendedName>
</protein>
<dbReference type="EMBL" id="QMDW01000001">
    <property type="protein sequence ID" value="RJX51750.1"/>
    <property type="molecule type" value="Genomic_DNA"/>
</dbReference>
<dbReference type="PANTHER" id="PTHR43410:SF1">
    <property type="entry name" value="NITRIC OXIDE SYNTHASE"/>
    <property type="match status" value="1"/>
</dbReference>
<dbReference type="Pfam" id="PF02898">
    <property type="entry name" value="NO_synthase"/>
    <property type="match status" value="1"/>
</dbReference>
<evidence type="ECO:0000259" key="11">
    <source>
        <dbReference type="Pfam" id="PF02898"/>
    </source>
</evidence>
<dbReference type="CDD" id="cd00575">
    <property type="entry name" value="NOS_oxygenase"/>
    <property type="match status" value="1"/>
</dbReference>
<dbReference type="GO" id="GO:0006809">
    <property type="term" value="P:nitric oxide biosynthetic process"/>
    <property type="evidence" value="ECO:0007669"/>
    <property type="project" value="InterPro"/>
</dbReference>
<dbReference type="Proteomes" id="UP000281564">
    <property type="component" value="Unassembled WGS sequence"/>
</dbReference>
<comment type="cofactor">
    <cofactor evidence="1 10">
        <name>heme</name>
        <dbReference type="ChEBI" id="CHEBI:30413"/>
    </cofactor>
</comment>
<feature type="domain" description="Nitric oxide synthase (NOS)" evidence="11">
    <location>
        <begin position="4"/>
        <end position="359"/>
    </location>
</feature>
<evidence type="ECO:0000256" key="3">
    <source>
        <dbReference type="ARBA" id="ARBA00012735"/>
    </source>
</evidence>
<dbReference type="InterPro" id="IPR036119">
    <property type="entry name" value="NOS_N_sf"/>
</dbReference>
<dbReference type="AlphaFoldDB" id="A0A3A6QS45"/>
<dbReference type="InterPro" id="IPR017142">
    <property type="entry name" value="Nitric_oxide_synthase_Oase-su"/>
</dbReference>
<organism evidence="12 13">
    <name type="scientific">Halonotius pteroides</name>
    <dbReference type="NCBI Taxonomy" id="268735"/>
    <lineage>
        <taxon>Archaea</taxon>
        <taxon>Methanobacteriati</taxon>
        <taxon>Methanobacteriota</taxon>
        <taxon>Stenosarchaea group</taxon>
        <taxon>Halobacteria</taxon>
        <taxon>Halobacteriales</taxon>
        <taxon>Haloferacaceae</taxon>
        <taxon>Halonotius</taxon>
    </lineage>
</organism>
<evidence type="ECO:0000256" key="10">
    <source>
        <dbReference type="PIRNR" id="PIRNR037219"/>
    </source>
</evidence>
<comment type="caution">
    <text evidence="12">The sequence shown here is derived from an EMBL/GenBank/DDBJ whole genome shotgun (WGS) entry which is preliminary data.</text>
</comment>
<dbReference type="Gene3D" id="3.90.440.10">
    <property type="entry name" value="Nitric Oxide Synthase,Heme Domain,Chain A domain 2"/>
    <property type="match status" value="1"/>
</dbReference>
<comment type="miscellaneous">
    <text evidence="10">This protein is similar to the oxygenase domain of eukaryotic nitric oxide synthases but lacks the reductase domain which, in eukaryotes, is responsible for transfer of electrons to the ferric heme during nitric oxide synthesis.</text>
</comment>
<keyword evidence="7 10" id="KW-0560">Oxidoreductase</keyword>
<dbReference type="InterPro" id="IPR004030">
    <property type="entry name" value="NOS_N"/>
</dbReference>
<dbReference type="GO" id="GO:0020037">
    <property type="term" value="F:heme binding"/>
    <property type="evidence" value="ECO:0007669"/>
    <property type="project" value="InterPro"/>
</dbReference>
<sequence length="362" mass="41082">MSKQERHEAAIDFIEQCYAECDREDDVDERLEAIWHAIGRTGHYTHTSMELEHGAKMAWRNSNRCIGRHFWDSLRVRDCREATTAEAAYDELVSHITTATNDGNIVPTLSVFPAAVQENPRVRIWNQQLIRYAGYETDSGVVGDPDSVALTSYCQSRGWSGEGTPFDLLPLVIQIGDREPELFELPDEIVLEVPLSHPDYDWFAELGLQWYAVPIVSDMILEIGGIRYPAAPFNGWYMGTEIGSRDLGDTDRYDMLPEVATRLGLDTTTDRSLWKDQALTVLNRAVLHSFDTEGVRIVDHHTAADQFKQFESDEAAAGRSVTGDRSWLLPPNASSTVHIFDEEYDETVRTPNFFYRDDPLTM</sequence>
<dbReference type="SUPFAM" id="SSF56512">
    <property type="entry name" value="Nitric oxide (NO) synthase oxygenase domain"/>
    <property type="match status" value="1"/>
</dbReference>